<comment type="caution">
    <text evidence="5">The sequence shown here is derived from an EMBL/GenBank/DDBJ whole genome shotgun (WGS) entry which is preliminary data.</text>
</comment>
<evidence type="ECO:0000256" key="2">
    <source>
        <dbReference type="PROSITE-ProRule" id="PRU00047"/>
    </source>
</evidence>
<dbReference type="EMBL" id="JABXXO010000016">
    <property type="protein sequence ID" value="KAF7759855.1"/>
    <property type="molecule type" value="Genomic_DNA"/>
</dbReference>
<keyword evidence="1" id="KW-0507">mRNA processing</keyword>
<sequence length="474" mass="53581">MAQATDLPIELIDLIFSFLPPNHAEQVQWRRAAAAIGREPKPEALSRAVVNPFASAAFLKYKNPSFSFRVHIQEKTSLTFFKISHQAPPGTFRVPSSDSEEEEERSSESQAEEQSESESEPRQPSISPLPLYQPPPPEYNEPEMANPQQIIEQLNAQQNLIAQLQQQLAMLQNQQGQPGPPGPQGPPGDDGETPIVQVAPPQIDVAKPKIFSGDGKELSGFITACKIYLSLKMAGRLQGDQITWILSYVQGGAAESWKENIMEMIENGEEEAPSVTEELFDSLRNNFGDADEESTAVGKLRLIEQGSKSAEEHVQEFKRIARDSGYEGRALIEEFKRSLSGRIRKALMESENPPTTIRSWYDRSMKLDRQWRQAKAEEEYYRRGQAKPQIRTHTPSNTFVRPQPQRRDPNAMDVDSAAGPSRGPIKCYKCGKLGHMAKNCWSKAPTRDVRTLDVDEQRDYWKRMFEEEQKNLKE</sequence>
<dbReference type="InterPro" id="IPR001878">
    <property type="entry name" value="Znf_CCHC"/>
</dbReference>
<gene>
    <name evidence="5" type="ORF">Agabi119p4_11550</name>
</gene>
<evidence type="ECO:0000256" key="3">
    <source>
        <dbReference type="SAM" id="MobiDB-lite"/>
    </source>
</evidence>
<dbReference type="GO" id="GO:0008270">
    <property type="term" value="F:zinc ion binding"/>
    <property type="evidence" value="ECO:0007669"/>
    <property type="project" value="UniProtKB-KW"/>
</dbReference>
<evidence type="ECO:0000313" key="6">
    <source>
        <dbReference type="Proteomes" id="UP000629468"/>
    </source>
</evidence>
<dbReference type="CDD" id="cd09917">
    <property type="entry name" value="F-box_SF"/>
    <property type="match status" value="1"/>
</dbReference>
<dbReference type="SMART" id="SM00343">
    <property type="entry name" value="ZnF_C2HC"/>
    <property type="match status" value="1"/>
</dbReference>
<feature type="domain" description="CCHC-type" evidence="4">
    <location>
        <begin position="426"/>
        <end position="440"/>
    </location>
</feature>
<keyword evidence="2" id="KW-0862">Zinc</keyword>
<dbReference type="PANTHER" id="PTHR15503">
    <property type="entry name" value="LDOC1 RELATED"/>
    <property type="match status" value="1"/>
</dbReference>
<dbReference type="GO" id="GO:0003676">
    <property type="term" value="F:nucleic acid binding"/>
    <property type="evidence" value="ECO:0007669"/>
    <property type="project" value="InterPro"/>
</dbReference>
<reference evidence="5 6" key="1">
    <citation type="journal article" name="Sci. Rep.">
        <title>Telomere-to-telomere assembled and centromere annotated genomes of the two main subspecies of the button mushroom Agaricus bisporus reveal especially polymorphic chromosome ends.</title>
        <authorList>
            <person name="Sonnenberg A.S.M."/>
            <person name="Sedaghat-Telgerd N."/>
            <person name="Lavrijssen B."/>
            <person name="Ohm R.A."/>
            <person name="Hendrickx P.M."/>
            <person name="Scholtmeijer K."/>
            <person name="Baars J.J.P."/>
            <person name="van Peer A."/>
        </authorList>
    </citation>
    <scope>NUCLEOTIDE SEQUENCE [LARGE SCALE GENOMIC DNA]</scope>
    <source>
        <strain evidence="5 6">H119_p4</strain>
    </source>
</reference>
<dbReference type="Proteomes" id="UP000629468">
    <property type="component" value="Unassembled WGS sequence"/>
</dbReference>
<dbReference type="Gene3D" id="4.10.60.10">
    <property type="entry name" value="Zinc finger, CCHC-type"/>
    <property type="match status" value="1"/>
</dbReference>
<keyword evidence="2" id="KW-0479">Metal-binding</keyword>
<dbReference type="PANTHER" id="PTHR15503:SF22">
    <property type="entry name" value="TRANSPOSON TY3-I GAG POLYPROTEIN"/>
    <property type="match status" value="1"/>
</dbReference>
<feature type="region of interest" description="Disordered" evidence="3">
    <location>
        <begin position="86"/>
        <end position="143"/>
    </location>
</feature>
<dbReference type="GO" id="GO:0006397">
    <property type="term" value="P:mRNA processing"/>
    <property type="evidence" value="ECO:0007669"/>
    <property type="project" value="UniProtKB-KW"/>
</dbReference>
<dbReference type="Pfam" id="PF03732">
    <property type="entry name" value="Retrotrans_gag"/>
    <property type="match status" value="1"/>
</dbReference>
<evidence type="ECO:0000259" key="4">
    <source>
        <dbReference type="PROSITE" id="PS50158"/>
    </source>
</evidence>
<proteinExistence type="predicted"/>
<dbReference type="PROSITE" id="PS50158">
    <property type="entry name" value="ZF_CCHC"/>
    <property type="match status" value="1"/>
</dbReference>
<dbReference type="InterPro" id="IPR005162">
    <property type="entry name" value="Retrotrans_gag_dom"/>
</dbReference>
<evidence type="ECO:0000313" key="5">
    <source>
        <dbReference type="EMBL" id="KAF7759855.1"/>
    </source>
</evidence>
<feature type="region of interest" description="Disordered" evidence="3">
    <location>
        <begin position="392"/>
        <end position="420"/>
    </location>
</feature>
<protein>
    <submittedName>
        <fullName evidence="5">Transcriptional regulator family: Zinc finger, CCHC-type</fullName>
    </submittedName>
</protein>
<accession>A0A8H7C0H2</accession>
<dbReference type="InterPro" id="IPR032567">
    <property type="entry name" value="RTL1-rel"/>
</dbReference>
<dbReference type="InterPro" id="IPR036875">
    <property type="entry name" value="Znf_CCHC_sf"/>
</dbReference>
<dbReference type="SUPFAM" id="SSF57756">
    <property type="entry name" value="Retrovirus zinc finger-like domains"/>
    <property type="match status" value="1"/>
</dbReference>
<dbReference type="AlphaFoldDB" id="A0A8H7C0H2"/>
<organism evidence="5 6">
    <name type="scientific">Agaricus bisporus var. burnettii</name>
    <dbReference type="NCBI Taxonomy" id="192524"/>
    <lineage>
        <taxon>Eukaryota</taxon>
        <taxon>Fungi</taxon>
        <taxon>Dikarya</taxon>
        <taxon>Basidiomycota</taxon>
        <taxon>Agaricomycotina</taxon>
        <taxon>Agaricomycetes</taxon>
        <taxon>Agaricomycetidae</taxon>
        <taxon>Agaricales</taxon>
        <taxon>Agaricineae</taxon>
        <taxon>Agaricaceae</taxon>
        <taxon>Agaricus</taxon>
    </lineage>
</organism>
<dbReference type="Pfam" id="PF00098">
    <property type="entry name" value="zf-CCHC"/>
    <property type="match status" value="1"/>
</dbReference>
<keyword evidence="2" id="KW-0863">Zinc-finger</keyword>
<feature type="compositionally biased region" description="Acidic residues" evidence="3">
    <location>
        <begin position="98"/>
        <end position="118"/>
    </location>
</feature>
<evidence type="ECO:0000256" key="1">
    <source>
        <dbReference type="ARBA" id="ARBA00022664"/>
    </source>
</evidence>
<feature type="region of interest" description="Disordered" evidence="3">
    <location>
        <begin position="172"/>
        <end position="196"/>
    </location>
</feature>
<name>A0A8H7C0H2_AGABI</name>